<dbReference type="Gene3D" id="3.20.80.10">
    <property type="entry name" value="Regulatory factor, effector binding domain"/>
    <property type="match status" value="1"/>
</dbReference>
<dbReference type="InterPro" id="IPR018062">
    <property type="entry name" value="HTH_AraC-typ_CS"/>
</dbReference>
<dbReference type="InterPro" id="IPR050959">
    <property type="entry name" value="MarA-like"/>
</dbReference>
<evidence type="ECO:0000256" key="1">
    <source>
        <dbReference type="ARBA" id="ARBA00023015"/>
    </source>
</evidence>
<dbReference type="PANTHER" id="PTHR47504:SF5">
    <property type="entry name" value="RIGHT ORIGIN-BINDING PROTEIN"/>
    <property type="match status" value="1"/>
</dbReference>
<accession>A0A927WAP2</accession>
<keyword evidence="2" id="KW-0238">DNA-binding</keyword>
<dbReference type="SMART" id="SM00342">
    <property type="entry name" value="HTH_ARAC"/>
    <property type="match status" value="1"/>
</dbReference>
<dbReference type="SUPFAM" id="SSF46689">
    <property type="entry name" value="Homeodomain-like"/>
    <property type="match status" value="2"/>
</dbReference>
<dbReference type="InterPro" id="IPR029441">
    <property type="entry name" value="Cass2"/>
</dbReference>
<keyword evidence="1" id="KW-0805">Transcription regulation</keyword>
<dbReference type="Pfam" id="PF14526">
    <property type="entry name" value="Cass2"/>
    <property type="match status" value="1"/>
</dbReference>
<dbReference type="PROSITE" id="PS00041">
    <property type="entry name" value="HTH_ARAC_FAMILY_1"/>
    <property type="match status" value="1"/>
</dbReference>
<dbReference type="InterPro" id="IPR010499">
    <property type="entry name" value="AraC_E-bd"/>
</dbReference>
<dbReference type="GO" id="GO:0003700">
    <property type="term" value="F:DNA-binding transcription factor activity"/>
    <property type="evidence" value="ECO:0007669"/>
    <property type="project" value="InterPro"/>
</dbReference>
<sequence>MDWLDSMNSAMDYIEVHLTDKIEYEQLAKIVCCSVYHFQRMFSFMSGVSLSEYIRRRRLTLAAIELQNSNTKIIDIAMKYGYESPEAFSRAFKCMHGVAPKATRNMGIMLKAYPRMTFYLSIKGGIEMNYRIEQKESFEVFGVVGNIQADSQEKAFMEVPKFCMECDENGSVDRMNALLGRSYDSMLHAALFDYTENSFKYMICQHVTDNVVIPKEYERLFVPALKWAIFPADDCDIPSIWRRIYTEWFPTSGFVQVEGPQFEMYYGKAHNATGEVWIPVKKAN</sequence>
<dbReference type="GO" id="GO:0043565">
    <property type="term" value="F:sequence-specific DNA binding"/>
    <property type="evidence" value="ECO:0007669"/>
    <property type="project" value="InterPro"/>
</dbReference>
<dbReference type="PRINTS" id="PR00032">
    <property type="entry name" value="HTHARAC"/>
</dbReference>
<protein>
    <submittedName>
        <fullName evidence="5">AraC family transcriptional regulator</fullName>
    </submittedName>
</protein>
<evidence type="ECO:0000259" key="4">
    <source>
        <dbReference type="PROSITE" id="PS01124"/>
    </source>
</evidence>
<keyword evidence="3" id="KW-0804">Transcription</keyword>
<gene>
    <name evidence="5" type="ORF">E7215_08660</name>
</gene>
<organism evidence="5 6">
    <name type="scientific">Clostridium sulfidigenes</name>
    <dbReference type="NCBI Taxonomy" id="318464"/>
    <lineage>
        <taxon>Bacteria</taxon>
        <taxon>Bacillati</taxon>
        <taxon>Bacillota</taxon>
        <taxon>Clostridia</taxon>
        <taxon>Eubacteriales</taxon>
        <taxon>Clostridiaceae</taxon>
        <taxon>Clostridium</taxon>
    </lineage>
</organism>
<dbReference type="SMART" id="SM00871">
    <property type="entry name" value="AraC_E_bind"/>
    <property type="match status" value="1"/>
</dbReference>
<feature type="domain" description="HTH araC/xylS-type" evidence="4">
    <location>
        <begin position="8"/>
        <end position="106"/>
    </location>
</feature>
<dbReference type="EMBL" id="SVCM01000095">
    <property type="protein sequence ID" value="MBE6060228.1"/>
    <property type="molecule type" value="Genomic_DNA"/>
</dbReference>
<dbReference type="AlphaFoldDB" id="A0A927WAP2"/>
<evidence type="ECO:0000313" key="6">
    <source>
        <dbReference type="Proteomes" id="UP000768462"/>
    </source>
</evidence>
<dbReference type="SUPFAM" id="SSF55136">
    <property type="entry name" value="Probable bacterial effector-binding domain"/>
    <property type="match status" value="1"/>
</dbReference>
<dbReference type="Proteomes" id="UP000768462">
    <property type="component" value="Unassembled WGS sequence"/>
</dbReference>
<name>A0A927WAP2_9CLOT</name>
<reference evidence="5" key="1">
    <citation type="submission" date="2019-04" db="EMBL/GenBank/DDBJ databases">
        <title>Evolution of Biomass-Degrading Anaerobic Consortia Revealed by Metagenomics.</title>
        <authorList>
            <person name="Peng X."/>
        </authorList>
    </citation>
    <scope>NUCLEOTIDE SEQUENCE</scope>
    <source>
        <strain evidence="5">SIG254</strain>
    </source>
</reference>
<evidence type="ECO:0000256" key="2">
    <source>
        <dbReference type="ARBA" id="ARBA00023125"/>
    </source>
</evidence>
<dbReference type="InterPro" id="IPR020449">
    <property type="entry name" value="Tscrpt_reg_AraC-type_HTH"/>
</dbReference>
<dbReference type="Gene3D" id="1.10.10.60">
    <property type="entry name" value="Homeodomain-like"/>
    <property type="match status" value="2"/>
</dbReference>
<dbReference type="Pfam" id="PF12833">
    <property type="entry name" value="HTH_18"/>
    <property type="match status" value="1"/>
</dbReference>
<dbReference type="PANTHER" id="PTHR47504">
    <property type="entry name" value="RIGHT ORIGIN-BINDING PROTEIN"/>
    <property type="match status" value="1"/>
</dbReference>
<dbReference type="InterPro" id="IPR011256">
    <property type="entry name" value="Reg_factor_effector_dom_sf"/>
</dbReference>
<proteinExistence type="predicted"/>
<comment type="caution">
    <text evidence="5">The sequence shown here is derived from an EMBL/GenBank/DDBJ whole genome shotgun (WGS) entry which is preliminary data.</text>
</comment>
<dbReference type="InterPro" id="IPR009057">
    <property type="entry name" value="Homeodomain-like_sf"/>
</dbReference>
<dbReference type="PROSITE" id="PS01124">
    <property type="entry name" value="HTH_ARAC_FAMILY_2"/>
    <property type="match status" value="1"/>
</dbReference>
<evidence type="ECO:0000313" key="5">
    <source>
        <dbReference type="EMBL" id="MBE6060228.1"/>
    </source>
</evidence>
<dbReference type="InterPro" id="IPR018060">
    <property type="entry name" value="HTH_AraC"/>
</dbReference>
<evidence type="ECO:0000256" key="3">
    <source>
        <dbReference type="ARBA" id="ARBA00023163"/>
    </source>
</evidence>